<gene>
    <name evidence="1" type="ORF">CURHAP_LOCUS28092</name>
    <name evidence="2" type="ORF">ORAREDHAP_LOCUS27799</name>
</gene>
<keyword evidence="4" id="KW-1185">Reference proteome</keyword>
<evidence type="ECO:0000313" key="4">
    <source>
        <dbReference type="Proteomes" id="UP000507245"/>
    </source>
</evidence>
<evidence type="ECO:0000313" key="2">
    <source>
        <dbReference type="EMBL" id="CAB4308386.1"/>
    </source>
</evidence>
<dbReference type="EMBL" id="CAEKKB010000004">
    <property type="protein sequence ID" value="CAB4308386.1"/>
    <property type="molecule type" value="Genomic_DNA"/>
</dbReference>
<dbReference type="OrthoDB" id="10298846at2759"/>
<protein>
    <submittedName>
        <fullName evidence="1">Uncharacterized protein</fullName>
    </submittedName>
</protein>
<dbReference type="Proteomes" id="UP000507245">
    <property type="component" value="Unassembled WGS sequence"/>
</dbReference>
<evidence type="ECO:0000313" key="1">
    <source>
        <dbReference type="EMBL" id="CAB4277958.1"/>
    </source>
</evidence>
<dbReference type="AlphaFoldDB" id="A0A6J5UVK8"/>
<dbReference type="Proteomes" id="UP000507222">
    <property type="component" value="Unassembled WGS sequence"/>
</dbReference>
<organism evidence="1 3">
    <name type="scientific">Prunus armeniaca</name>
    <name type="common">Apricot</name>
    <name type="synonym">Armeniaca vulgaris</name>
    <dbReference type="NCBI Taxonomy" id="36596"/>
    <lineage>
        <taxon>Eukaryota</taxon>
        <taxon>Viridiplantae</taxon>
        <taxon>Streptophyta</taxon>
        <taxon>Embryophyta</taxon>
        <taxon>Tracheophyta</taxon>
        <taxon>Spermatophyta</taxon>
        <taxon>Magnoliopsida</taxon>
        <taxon>eudicotyledons</taxon>
        <taxon>Gunneridae</taxon>
        <taxon>Pentapetalae</taxon>
        <taxon>rosids</taxon>
        <taxon>fabids</taxon>
        <taxon>Rosales</taxon>
        <taxon>Rosaceae</taxon>
        <taxon>Amygdaloideae</taxon>
        <taxon>Amygdaleae</taxon>
        <taxon>Prunus</taxon>
    </lineage>
</organism>
<reference evidence="1 3" key="2">
    <citation type="submission" date="2020-05" db="EMBL/GenBank/DDBJ databases">
        <authorList>
            <person name="Campoy J."/>
            <person name="Schneeberger K."/>
            <person name="Spophaly S."/>
        </authorList>
    </citation>
    <scope>NUCLEOTIDE SEQUENCE [LARGE SCALE GENOMIC DNA]</scope>
    <source>
        <strain evidence="1">PruArmRojPasFocal</strain>
    </source>
</reference>
<name>A0A6J5UVK8_PRUAR</name>
<evidence type="ECO:0000313" key="3">
    <source>
        <dbReference type="Proteomes" id="UP000507222"/>
    </source>
</evidence>
<dbReference type="EMBL" id="CAEKDK010000004">
    <property type="protein sequence ID" value="CAB4277958.1"/>
    <property type="molecule type" value="Genomic_DNA"/>
</dbReference>
<accession>A0A6J5UVK8</accession>
<sequence length="63" mass="6936">MHSNGLYSGILKTSWYLQESSLHPAVISTLLEGSVLKSSQLLIRQPALSNDSNQRTTQESTMS</sequence>
<reference evidence="4" key="1">
    <citation type="journal article" date="2020" name="Genome Biol.">
        <title>Gamete binning: chromosome-level and haplotype-resolved genome assembly enabled by high-throughput single-cell sequencing of gamete genomes.</title>
        <authorList>
            <person name="Campoy J.A."/>
            <person name="Sun H."/>
            <person name="Goel M."/>
            <person name="Jiao W.-B."/>
            <person name="Folz-Donahue K."/>
            <person name="Wang N."/>
            <person name="Rubio M."/>
            <person name="Liu C."/>
            <person name="Kukat C."/>
            <person name="Ruiz D."/>
            <person name="Huettel B."/>
            <person name="Schneeberger K."/>
        </authorList>
    </citation>
    <scope>NUCLEOTIDE SEQUENCE [LARGE SCALE GENOMIC DNA]</scope>
    <source>
        <strain evidence="4">cv. Rojo Pasion</strain>
    </source>
</reference>
<proteinExistence type="predicted"/>